<feature type="compositionally biased region" description="Basic and acidic residues" evidence="1">
    <location>
        <begin position="355"/>
        <end position="370"/>
    </location>
</feature>
<comment type="caution">
    <text evidence="2">The sequence shown here is derived from an EMBL/GenBank/DDBJ whole genome shotgun (WGS) entry which is preliminary data.</text>
</comment>
<dbReference type="Proteomes" id="UP001187343">
    <property type="component" value="Unassembled WGS sequence"/>
</dbReference>
<accession>A0AA88TPZ7</accession>
<feature type="compositionally biased region" description="Basic and acidic residues" evidence="1">
    <location>
        <begin position="81"/>
        <end position="112"/>
    </location>
</feature>
<evidence type="ECO:0000256" key="1">
    <source>
        <dbReference type="SAM" id="MobiDB-lite"/>
    </source>
</evidence>
<dbReference type="EMBL" id="JAUYZG010000007">
    <property type="protein sequence ID" value="KAK2902903.1"/>
    <property type="molecule type" value="Genomic_DNA"/>
</dbReference>
<proteinExistence type="predicted"/>
<feature type="region of interest" description="Disordered" evidence="1">
    <location>
        <begin position="42"/>
        <end position="112"/>
    </location>
</feature>
<evidence type="ECO:0000313" key="3">
    <source>
        <dbReference type="Proteomes" id="UP001187343"/>
    </source>
</evidence>
<dbReference type="AlphaFoldDB" id="A0AA88TPZ7"/>
<reference evidence="2" key="1">
    <citation type="submission" date="2023-08" db="EMBL/GenBank/DDBJ databases">
        <title>Chromosome-level Genome Assembly of mud carp (Cirrhinus molitorella).</title>
        <authorList>
            <person name="Liu H."/>
        </authorList>
    </citation>
    <scope>NUCLEOTIDE SEQUENCE</scope>
    <source>
        <strain evidence="2">Prfri</strain>
        <tissue evidence="2">Muscle</tissue>
    </source>
</reference>
<name>A0AA88TPZ7_9TELE</name>
<feature type="region of interest" description="Disordered" evidence="1">
    <location>
        <begin position="348"/>
        <end position="370"/>
    </location>
</feature>
<feature type="region of interest" description="Disordered" evidence="1">
    <location>
        <begin position="222"/>
        <end position="267"/>
    </location>
</feature>
<keyword evidence="3" id="KW-1185">Reference proteome</keyword>
<sequence length="463" mass="52188">MREGSEDLLRFLKDAFEMSQPLDHADPTQLSELNLATEKILDPVHPTDPTTECKAPEMVVNSADFSNTTPEPNLVEPADVAEERSRESSNADSRLAEKASAEDSREGDSDKRLQLRTALSDIHKTLQEHYATSESMSMDRTDMDTDMTKGSNKDINKATVIEDISSQEMDILEENGGYRPPRTQNMLEKHNSVVTDTSGQNLDFMKEMNPIIQSFASRMNLKDQAGKPHDTDKHQQESRKRAMHLDSPEFADTPDRPDLDADSEERGGGIKTKLIYAANQDTLDNNRELAEQILGCTETSVEHPMEENNSLDAPNVDQKIQKDTMNYQNQLRNICPTKRVRAFNNPRVQLGGTRNGKEMQREKEEKEERRETNFIPFQHLSESLHTKAWSVKRGERSSCEVQLPQSSLTFIITVLILFLTVISGGRDLERAGTGQQGSLDTCHSIVALLLPVLWYSQDSLLDL</sequence>
<evidence type="ECO:0000313" key="2">
    <source>
        <dbReference type="EMBL" id="KAK2902903.1"/>
    </source>
</evidence>
<organism evidence="2 3">
    <name type="scientific">Cirrhinus molitorella</name>
    <name type="common">mud carp</name>
    <dbReference type="NCBI Taxonomy" id="172907"/>
    <lineage>
        <taxon>Eukaryota</taxon>
        <taxon>Metazoa</taxon>
        <taxon>Chordata</taxon>
        <taxon>Craniata</taxon>
        <taxon>Vertebrata</taxon>
        <taxon>Euteleostomi</taxon>
        <taxon>Actinopterygii</taxon>
        <taxon>Neopterygii</taxon>
        <taxon>Teleostei</taxon>
        <taxon>Ostariophysi</taxon>
        <taxon>Cypriniformes</taxon>
        <taxon>Cyprinidae</taxon>
        <taxon>Labeoninae</taxon>
        <taxon>Labeonini</taxon>
        <taxon>Cirrhinus</taxon>
    </lineage>
</organism>
<gene>
    <name evidence="2" type="ORF">Q8A67_007616</name>
</gene>
<protein>
    <submittedName>
        <fullName evidence="2">Uncharacterized protein</fullName>
    </submittedName>
</protein>